<organism evidence="10 18">
    <name type="scientific">Dorea formicigenerans</name>
    <dbReference type="NCBI Taxonomy" id="39486"/>
    <lineage>
        <taxon>Bacteria</taxon>
        <taxon>Bacillati</taxon>
        <taxon>Bacillota</taxon>
        <taxon>Clostridia</taxon>
        <taxon>Lachnospirales</taxon>
        <taxon>Lachnospiraceae</taxon>
        <taxon>Dorea</taxon>
    </lineage>
</organism>
<evidence type="ECO:0000313" key="5">
    <source>
        <dbReference type="EMBL" id="NME58035.1"/>
    </source>
</evidence>
<dbReference type="EMBL" id="QSHK01000002">
    <property type="protein sequence ID" value="RHC09456.1"/>
    <property type="molecule type" value="Genomic_DNA"/>
</dbReference>
<comment type="caution">
    <text evidence="10">The sequence shown here is derived from an EMBL/GenBank/DDBJ whole genome shotgun (WGS) entry which is preliminary data.</text>
</comment>
<dbReference type="EMBL" id="QSEW01000025">
    <property type="protein sequence ID" value="RGZ97199.1"/>
    <property type="molecule type" value="Genomic_DNA"/>
</dbReference>
<keyword evidence="3" id="KW-0408">Iron</keyword>
<accession>A0A395XHL2</accession>
<dbReference type="RefSeq" id="WP_117607060.1">
    <property type="nucleotide sequence ID" value="NZ_AP031430.1"/>
</dbReference>
<evidence type="ECO:0000313" key="20">
    <source>
        <dbReference type="Proteomes" id="UP000284742"/>
    </source>
</evidence>
<dbReference type="InterPro" id="IPR035938">
    <property type="entry name" value="Hemerythrin-like_sf"/>
</dbReference>
<evidence type="ECO:0000313" key="16">
    <source>
        <dbReference type="Proteomes" id="UP000261055"/>
    </source>
</evidence>
<dbReference type="Pfam" id="PF01814">
    <property type="entry name" value="Hemerythrin"/>
    <property type="match status" value="1"/>
</dbReference>
<evidence type="ECO:0000313" key="19">
    <source>
        <dbReference type="Proteomes" id="UP000283652"/>
    </source>
</evidence>
<evidence type="ECO:0000313" key="23">
    <source>
        <dbReference type="Proteomes" id="UP000285666"/>
    </source>
</evidence>
<dbReference type="EMBL" id="QRUK01000042">
    <property type="protein sequence ID" value="RGR54459.1"/>
    <property type="molecule type" value="Genomic_DNA"/>
</dbReference>
<dbReference type="EMBL" id="QSVQ01000002">
    <property type="protein sequence ID" value="RGO53905.1"/>
    <property type="molecule type" value="Genomic_DNA"/>
</dbReference>
<dbReference type="Gene3D" id="1.20.120.50">
    <property type="entry name" value="Hemerythrin-like"/>
    <property type="match status" value="1"/>
</dbReference>
<dbReference type="NCBIfam" id="TIGR02481">
    <property type="entry name" value="hemeryth_dom"/>
    <property type="match status" value="1"/>
</dbReference>
<dbReference type="Proteomes" id="UP000284742">
    <property type="component" value="Unassembled WGS sequence"/>
</dbReference>
<dbReference type="Proteomes" id="UP000261324">
    <property type="component" value="Unassembled WGS sequence"/>
</dbReference>
<evidence type="ECO:0000313" key="22">
    <source>
        <dbReference type="Proteomes" id="UP000285642"/>
    </source>
</evidence>
<reference evidence="5 24" key="2">
    <citation type="submission" date="2020-04" db="EMBL/GenBank/DDBJ databases">
        <authorList>
            <person name="Hitch T.C.A."/>
            <person name="Wylensek D."/>
            <person name="Clavel T."/>
        </authorList>
    </citation>
    <scope>NUCLEOTIDE SEQUENCE [LARGE SCALE GENOMIC DNA]</scope>
    <source>
        <strain evidence="5 24">BSM-383-APC-5F</strain>
    </source>
</reference>
<evidence type="ECO:0000313" key="9">
    <source>
        <dbReference type="EMBL" id="RGR54459.1"/>
    </source>
</evidence>
<dbReference type="InterPro" id="IPR050669">
    <property type="entry name" value="Hemerythrin"/>
</dbReference>
<evidence type="ECO:0000313" key="15">
    <source>
        <dbReference type="Proteomes" id="UP000260841"/>
    </source>
</evidence>
<reference evidence="15 16" key="1">
    <citation type="submission" date="2018-08" db="EMBL/GenBank/DDBJ databases">
        <title>A genome reference for cultivated species of the human gut microbiota.</title>
        <authorList>
            <person name="Zou Y."/>
            <person name="Xue W."/>
            <person name="Luo G."/>
        </authorList>
    </citation>
    <scope>NUCLEOTIDE SEQUENCE [LARGE SCALE GENOMIC DNA]</scope>
    <source>
        <strain evidence="10 18">AF12-11</strain>
        <strain evidence="9 19">AF25-11</strain>
        <strain evidence="14 23">AM23-7AC</strain>
        <strain evidence="13 20">AM37-5</strain>
        <strain evidence="12 22">AM42-8</strain>
        <strain evidence="11 21">AM46-16</strain>
        <strain evidence="8 16">OM02-12</strain>
        <strain evidence="7 15">OM03-2</strain>
        <strain evidence="6 17">TF09-3</strain>
    </source>
</reference>
<dbReference type="NCBIfam" id="NF033749">
    <property type="entry name" value="bact_hemeryth"/>
    <property type="match status" value="1"/>
</dbReference>
<evidence type="ECO:0000313" key="11">
    <source>
        <dbReference type="EMBL" id="RGZ97199.1"/>
    </source>
</evidence>
<dbReference type="EMBL" id="QSVB01000023">
    <property type="protein sequence ID" value="RGN87821.1"/>
    <property type="molecule type" value="Genomic_DNA"/>
</dbReference>
<dbReference type="Proteomes" id="UP000261055">
    <property type="component" value="Unassembled WGS sequence"/>
</dbReference>
<dbReference type="EMBL" id="QSRA01000007">
    <property type="protein sequence ID" value="RGK84416.1"/>
    <property type="molecule type" value="Genomic_DNA"/>
</dbReference>
<dbReference type="EMBL" id="QRHN01000027">
    <property type="protein sequence ID" value="RHF76027.1"/>
    <property type="molecule type" value="Genomic_DNA"/>
</dbReference>
<feature type="domain" description="Hemerythrin-like" evidence="4">
    <location>
        <begin position="12"/>
        <end position="124"/>
    </location>
</feature>
<dbReference type="CDD" id="cd12107">
    <property type="entry name" value="Hemerythrin"/>
    <property type="match status" value="1"/>
</dbReference>
<evidence type="ECO:0000313" key="21">
    <source>
        <dbReference type="Proteomes" id="UP000284962"/>
    </source>
</evidence>
<dbReference type="EMBL" id="QSAJ01000047">
    <property type="protein sequence ID" value="RGW49342.1"/>
    <property type="molecule type" value="Genomic_DNA"/>
</dbReference>
<comment type="similarity">
    <text evidence="1">Belongs to the hemerythrin family.</text>
</comment>
<dbReference type="Proteomes" id="UP000266376">
    <property type="component" value="Unassembled WGS sequence"/>
</dbReference>
<evidence type="ECO:0000313" key="8">
    <source>
        <dbReference type="EMBL" id="RGO53905.1"/>
    </source>
</evidence>
<dbReference type="Proteomes" id="UP000580130">
    <property type="component" value="Unassembled WGS sequence"/>
</dbReference>
<dbReference type="Proteomes" id="UP000283652">
    <property type="component" value="Unassembled WGS sequence"/>
</dbReference>
<dbReference type="SUPFAM" id="SSF47188">
    <property type="entry name" value="Hemerythrin-like"/>
    <property type="match status" value="1"/>
</dbReference>
<keyword evidence="16" id="KW-1185">Reference proteome</keyword>
<dbReference type="PANTHER" id="PTHR37164">
    <property type="entry name" value="BACTERIOHEMERYTHRIN"/>
    <property type="match status" value="1"/>
</dbReference>
<dbReference type="AlphaFoldDB" id="A0A395XHL2"/>
<evidence type="ECO:0000313" key="13">
    <source>
        <dbReference type="EMBL" id="RHC09456.1"/>
    </source>
</evidence>
<keyword evidence="2" id="KW-0479">Metal-binding</keyword>
<evidence type="ECO:0000256" key="2">
    <source>
        <dbReference type="ARBA" id="ARBA00022723"/>
    </source>
</evidence>
<proteinExistence type="inferred from homology"/>
<dbReference type="InterPro" id="IPR012312">
    <property type="entry name" value="Hemerythrin-like"/>
</dbReference>
<evidence type="ECO:0000313" key="17">
    <source>
        <dbReference type="Proteomes" id="UP000261324"/>
    </source>
</evidence>
<dbReference type="EMBL" id="QSFS01000002">
    <property type="protein sequence ID" value="RHA72278.1"/>
    <property type="molecule type" value="Genomic_DNA"/>
</dbReference>
<evidence type="ECO:0000313" key="24">
    <source>
        <dbReference type="Proteomes" id="UP000580130"/>
    </source>
</evidence>
<evidence type="ECO:0000259" key="4">
    <source>
        <dbReference type="Pfam" id="PF01814"/>
    </source>
</evidence>
<evidence type="ECO:0000313" key="10">
    <source>
        <dbReference type="EMBL" id="RGW49342.1"/>
    </source>
</evidence>
<name>A0A395XHL2_9FIRM</name>
<protein>
    <submittedName>
        <fullName evidence="5 10">Hemerythrin</fullName>
    </submittedName>
</protein>
<evidence type="ECO:0000313" key="6">
    <source>
        <dbReference type="EMBL" id="RGK84416.1"/>
    </source>
</evidence>
<dbReference type="PANTHER" id="PTHR37164:SF1">
    <property type="entry name" value="BACTERIOHEMERYTHRIN"/>
    <property type="match status" value="1"/>
</dbReference>
<evidence type="ECO:0000313" key="12">
    <source>
        <dbReference type="EMBL" id="RHA72278.1"/>
    </source>
</evidence>
<dbReference type="Proteomes" id="UP000285666">
    <property type="component" value="Unassembled WGS sequence"/>
</dbReference>
<dbReference type="Proteomes" id="UP000285642">
    <property type="component" value="Unassembled WGS sequence"/>
</dbReference>
<dbReference type="Proteomes" id="UP000284962">
    <property type="component" value="Unassembled WGS sequence"/>
</dbReference>
<evidence type="ECO:0000313" key="7">
    <source>
        <dbReference type="EMBL" id="RGN87821.1"/>
    </source>
</evidence>
<evidence type="ECO:0000313" key="18">
    <source>
        <dbReference type="Proteomes" id="UP000266376"/>
    </source>
</evidence>
<dbReference type="EMBL" id="JABAFX010000033">
    <property type="protein sequence ID" value="NME58035.1"/>
    <property type="molecule type" value="Genomic_DNA"/>
</dbReference>
<evidence type="ECO:0000313" key="14">
    <source>
        <dbReference type="EMBL" id="RHF76027.1"/>
    </source>
</evidence>
<sequence>MRAEFTDDLITGNELIDSQHEELIGRINKLLDSCEAGEGKISAIKMLDYLAKYTDTHFGDEEALQKEVCYPDYDKHHAKHEEFKQTIQELNEMLQEEEGPSDAFVQKVEEHVVKWFYRHISSFDRSVAEYINMRENGGRL</sequence>
<gene>
    <name evidence="14" type="ORF">DW658_14385</name>
    <name evidence="13" type="ORF">DW860_03685</name>
    <name evidence="12" type="ORF">DW924_02970</name>
    <name evidence="11" type="ORF">DW957_14635</name>
    <name evidence="10" type="ORF">DWV67_14155</name>
    <name evidence="9" type="ORF">DWY33_14840</name>
    <name evidence="8" type="ORF">DXB12_01965</name>
    <name evidence="7" type="ORF">DXB36_14910</name>
    <name evidence="6" type="ORF">DXC93_07095</name>
    <name evidence="5" type="ORF">HF855_11610</name>
</gene>
<dbReference type="InterPro" id="IPR012827">
    <property type="entry name" value="Hemerythrin_metal-bd"/>
</dbReference>
<dbReference type="Proteomes" id="UP000260841">
    <property type="component" value="Unassembled WGS sequence"/>
</dbReference>
<evidence type="ECO:0000256" key="1">
    <source>
        <dbReference type="ARBA" id="ARBA00010587"/>
    </source>
</evidence>
<evidence type="ECO:0000256" key="3">
    <source>
        <dbReference type="ARBA" id="ARBA00023004"/>
    </source>
</evidence>
<dbReference type="GO" id="GO:0046872">
    <property type="term" value="F:metal ion binding"/>
    <property type="evidence" value="ECO:0007669"/>
    <property type="project" value="UniProtKB-KW"/>
</dbReference>